<organism evidence="13 15">
    <name type="scientific">Pyrobaculum aerophilum</name>
    <dbReference type="NCBI Taxonomy" id="13773"/>
    <lineage>
        <taxon>Archaea</taxon>
        <taxon>Thermoproteota</taxon>
        <taxon>Thermoprotei</taxon>
        <taxon>Thermoproteales</taxon>
        <taxon>Thermoproteaceae</taxon>
        <taxon>Pyrobaculum</taxon>
    </lineage>
</organism>
<keyword evidence="6" id="KW-0479">Metal-binding</keyword>
<evidence type="ECO:0000259" key="11">
    <source>
        <dbReference type="PROSITE" id="PS51379"/>
    </source>
</evidence>
<accession>A0A371R2T4</accession>
<dbReference type="Pfam" id="PF13247">
    <property type="entry name" value="Fer4_11"/>
    <property type="match status" value="1"/>
</dbReference>
<evidence type="ECO:0000256" key="1">
    <source>
        <dbReference type="ARBA" id="ARBA00001927"/>
    </source>
</evidence>
<gene>
    <name evidence="13" type="primary">narH</name>
    <name evidence="13" type="ORF">CGL51_01730</name>
    <name evidence="12" type="ORF">CGL52_10045</name>
</gene>
<dbReference type="GO" id="GO:0016020">
    <property type="term" value="C:membrane"/>
    <property type="evidence" value="ECO:0007669"/>
    <property type="project" value="TreeGrafter"/>
</dbReference>
<evidence type="ECO:0000256" key="7">
    <source>
        <dbReference type="ARBA" id="ARBA00022737"/>
    </source>
</evidence>
<dbReference type="SUPFAM" id="SSF54862">
    <property type="entry name" value="4Fe-4S ferredoxins"/>
    <property type="match status" value="1"/>
</dbReference>
<dbReference type="AlphaFoldDB" id="A0A371R2T4"/>
<evidence type="ECO:0000313" key="12">
    <source>
        <dbReference type="EMBL" id="RFA97121.1"/>
    </source>
</evidence>
<evidence type="ECO:0000313" key="14">
    <source>
        <dbReference type="Proteomes" id="UP000256877"/>
    </source>
</evidence>
<keyword evidence="4" id="KW-0813">Transport</keyword>
<dbReference type="GO" id="GO:0046872">
    <property type="term" value="F:metal ion binding"/>
    <property type="evidence" value="ECO:0007669"/>
    <property type="project" value="UniProtKB-KW"/>
</dbReference>
<dbReference type="Proteomes" id="UP000256877">
    <property type="component" value="Unassembled WGS sequence"/>
</dbReference>
<dbReference type="InterPro" id="IPR006547">
    <property type="entry name" value="NO3_Rdtase_bsu"/>
</dbReference>
<evidence type="ECO:0000256" key="5">
    <source>
        <dbReference type="ARBA" id="ARBA00022485"/>
    </source>
</evidence>
<name>A0A371R2T4_9CREN</name>
<dbReference type="GO" id="GO:0051539">
    <property type="term" value="F:4 iron, 4 sulfur cluster binding"/>
    <property type="evidence" value="ECO:0007669"/>
    <property type="project" value="UniProtKB-KW"/>
</dbReference>
<dbReference type="GO" id="GO:0008940">
    <property type="term" value="F:nitrate reductase activity"/>
    <property type="evidence" value="ECO:0007669"/>
    <property type="project" value="InterPro"/>
</dbReference>
<feature type="domain" description="4Fe-4S ferredoxin-type" evidence="11">
    <location>
        <begin position="196"/>
        <end position="225"/>
    </location>
</feature>
<evidence type="ECO:0000256" key="8">
    <source>
        <dbReference type="ARBA" id="ARBA00022982"/>
    </source>
</evidence>
<reference evidence="14 15" key="1">
    <citation type="submission" date="2017-07" db="EMBL/GenBank/DDBJ databases">
        <title>Draft genome sequence of aerobic hyperthermophilic archaea, Pyrobaculum aerophilum YKB31 and YKB32.</title>
        <authorList>
            <person name="Mochizuki T."/>
            <person name="Berliner A.J."/>
            <person name="Yoshida-Takashima Y."/>
            <person name="Takaki Y."/>
            <person name="Nunoura T."/>
            <person name="Takai K."/>
        </authorList>
    </citation>
    <scope>NUCLEOTIDE SEQUENCE [LARGE SCALE GENOMIC DNA]</scope>
    <source>
        <strain evidence="13 15">YKB31</strain>
        <strain evidence="12 14">YKB32</strain>
    </source>
</reference>
<evidence type="ECO:0000256" key="9">
    <source>
        <dbReference type="ARBA" id="ARBA00023004"/>
    </source>
</evidence>
<dbReference type="CDD" id="cd10557">
    <property type="entry name" value="NarH_beta-like"/>
    <property type="match status" value="1"/>
</dbReference>
<evidence type="ECO:0000256" key="10">
    <source>
        <dbReference type="ARBA" id="ARBA00023014"/>
    </source>
</evidence>
<dbReference type="EMBL" id="NMUF01000031">
    <property type="protein sequence ID" value="RFA97121.1"/>
    <property type="molecule type" value="Genomic_DNA"/>
</dbReference>
<dbReference type="Pfam" id="PF14711">
    <property type="entry name" value="Nitr_red_bet_C"/>
    <property type="match status" value="1"/>
</dbReference>
<dbReference type="PROSITE" id="PS51379">
    <property type="entry name" value="4FE4S_FER_2"/>
    <property type="match status" value="3"/>
</dbReference>
<dbReference type="RefSeq" id="WP_116420458.1">
    <property type="nucleotide sequence ID" value="NZ_NMUE01000003.1"/>
</dbReference>
<comment type="cofactor">
    <cofactor evidence="1">
        <name>[3Fe-4S] cluster</name>
        <dbReference type="ChEBI" id="CHEBI:21137"/>
    </cofactor>
</comment>
<evidence type="ECO:0000313" key="13">
    <source>
        <dbReference type="EMBL" id="RFA98082.1"/>
    </source>
</evidence>
<dbReference type="GO" id="GO:0042126">
    <property type="term" value="P:nitrate metabolic process"/>
    <property type="evidence" value="ECO:0007669"/>
    <property type="project" value="InterPro"/>
</dbReference>
<dbReference type="PANTHER" id="PTHR43518">
    <property type="entry name" value="NITRATE REDUCTASE BETA SUBUNIT"/>
    <property type="match status" value="1"/>
</dbReference>
<feature type="domain" description="4Fe-4S ferredoxin-type" evidence="11">
    <location>
        <begin position="163"/>
        <end position="194"/>
    </location>
</feature>
<dbReference type="NCBIfam" id="TIGR01660">
    <property type="entry name" value="narH"/>
    <property type="match status" value="1"/>
</dbReference>
<dbReference type="EMBL" id="NMUE01000003">
    <property type="protein sequence ID" value="RFA98082.1"/>
    <property type="molecule type" value="Genomic_DNA"/>
</dbReference>
<proteinExistence type="predicted"/>
<dbReference type="PANTHER" id="PTHR43518:SF1">
    <property type="entry name" value="RESPIRATORY NITRATE REDUCTASE 1 BETA CHAIN"/>
    <property type="match status" value="1"/>
</dbReference>
<dbReference type="GO" id="GO:0009325">
    <property type="term" value="C:nitrate reductase complex"/>
    <property type="evidence" value="ECO:0007669"/>
    <property type="project" value="InterPro"/>
</dbReference>
<keyword evidence="8" id="KW-0249">Electron transport</keyword>
<dbReference type="OrthoDB" id="2837at2157"/>
<dbReference type="GO" id="GO:0009061">
    <property type="term" value="P:anaerobic respiration"/>
    <property type="evidence" value="ECO:0007669"/>
    <property type="project" value="TreeGrafter"/>
</dbReference>
<keyword evidence="7" id="KW-0677">Repeat</keyword>
<dbReference type="Gene3D" id="3.30.70.20">
    <property type="match status" value="4"/>
</dbReference>
<dbReference type="InterPro" id="IPR029263">
    <property type="entry name" value="Nitr_red_bet_C"/>
</dbReference>
<keyword evidence="9" id="KW-0408">Iron</keyword>
<evidence type="ECO:0000256" key="6">
    <source>
        <dbReference type="ARBA" id="ARBA00022723"/>
    </source>
</evidence>
<comment type="cofactor">
    <cofactor evidence="2">
        <name>[4Fe-4S] cluster</name>
        <dbReference type="ChEBI" id="CHEBI:49883"/>
    </cofactor>
</comment>
<dbReference type="GO" id="GO:0009055">
    <property type="term" value="F:electron transfer activity"/>
    <property type="evidence" value="ECO:0007669"/>
    <property type="project" value="TreeGrafter"/>
</dbReference>
<comment type="caution">
    <text evidence="13">The sequence shown here is derived from an EMBL/GenBank/DDBJ whole genome shotgun (WGS) entry which is preliminary data.</text>
</comment>
<evidence type="ECO:0000256" key="3">
    <source>
        <dbReference type="ARBA" id="ARBA00004196"/>
    </source>
</evidence>
<protein>
    <submittedName>
        <fullName evidence="13">Nitrate reductase subunit beta</fullName>
    </submittedName>
</protein>
<dbReference type="InterPro" id="IPR017896">
    <property type="entry name" value="4Fe4S_Fe-S-bd"/>
</dbReference>
<sequence>MNVRAQITMALNLDKCIGCHTCSVTCKNVRTNRAGAEYMWWNNVETRPGPGYPRQWEDQNKYNGGWALDGGKLKLKIELTKNYKPPSLKDYYEPWTYDYEVLFSDKQTDQQPVARPISLITDEPMDVAYGPNWNDDLAGTDYILEDPNLDGLQKEIYAQFKDVFMMYLPRICNHCLNPSCLAACPRKAIYKREEDGIVLVDQNRCRGYRYCVAACPYKKVYYNWNTGKSEKCILCYPRVEAGQPTVCSLTCVGKIRYMGVLLYDADKVLDVAATPDPAQLVRRFIDEVLLDPFDPAVIEAARKNGIPDDWITAAQRSPVYKIVKKWKVGFPLHPEFRTLPMVFYVPPLSPVVTTFEKTYGAQIADIFPKVSELRIPIKYLANMFTGGDTALIESALKKLIAVRIYERAKNVAEPGLADKAKAALAEAGLSEADAEEMYRLFALARYEDRFVIPTNPKRYAAQPQIMRGTAGLP</sequence>
<evidence type="ECO:0000313" key="15">
    <source>
        <dbReference type="Proteomes" id="UP000257123"/>
    </source>
</evidence>
<keyword evidence="5" id="KW-0004">4Fe-4S</keyword>
<dbReference type="Proteomes" id="UP000257123">
    <property type="component" value="Unassembled WGS sequence"/>
</dbReference>
<feature type="domain" description="4Fe-4S ferredoxin-type" evidence="11">
    <location>
        <begin position="7"/>
        <end position="37"/>
    </location>
</feature>
<comment type="subcellular location">
    <subcellularLocation>
        <location evidence="3">Cell envelope</location>
    </subcellularLocation>
</comment>
<keyword evidence="10" id="KW-0411">Iron-sulfur</keyword>
<evidence type="ECO:0000256" key="4">
    <source>
        <dbReference type="ARBA" id="ARBA00022448"/>
    </source>
</evidence>
<evidence type="ECO:0000256" key="2">
    <source>
        <dbReference type="ARBA" id="ARBA00001966"/>
    </source>
</evidence>